<protein>
    <recommendedName>
        <fullName evidence="7">Integrase</fullName>
    </recommendedName>
</protein>
<keyword evidence="2" id="KW-0233">DNA recombination</keyword>
<reference evidence="6" key="1">
    <citation type="journal article" date="2020" name="mSystems">
        <title>Genome- and Community-Level Interaction Insights into Carbon Utilization and Element Cycling Functions of Hydrothermarchaeota in Hydrothermal Sediment.</title>
        <authorList>
            <person name="Zhou Z."/>
            <person name="Liu Y."/>
            <person name="Xu W."/>
            <person name="Pan J."/>
            <person name="Luo Z.H."/>
            <person name="Li M."/>
        </authorList>
    </citation>
    <scope>NUCLEOTIDE SEQUENCE [LARGE SCALE GENOMIC DNA]</scope>
    <source>
        <strain evidence="6">SpSt-381</strain>
    </source>
</reference>
<dbReference type="GO" id="GO:0015074">
    <property type="term" value="P:DNA integration"/>
    <property type="evidence" value="ECO:0007669"/>
    <property type="project" value="InterPro"/>
</dbReference>
<dbReference type="InterPro" id="IPR002104">
    <property type="entry name" value="Integrase_catalytic"/>
</dbReference>
<dbReference type="InterPro" id="IPR044068">
    <property type="entry name" value="CB"/>
</dbReference>
<dbReference type="InterPro" id="IPR050090">
    <property type="entry name" value="Tyrosine_recombinase_XerCD"/>
</dbReference>
<dbReference type="Gene3D" id="1.10.443.10">
    <property type="entry name" value="Intergrase catalytic core"/>
    <property type="match status" value="1"/>
</dbReference>
<evidence type="ECO:0000313" key="6">
    <source>
        <dbReference type="EMBL" id="HGZ43610.1"/>
    </source>
</evidence>
<dbReference type="Pfam" id="PF00589">
    <property type="entry name" value="Phage_integrase"/>
    <property type="match status" value="1"/>
</dbReference>
<dbReference type="PANTHER" id="PTHR30349:SF90">
    <property type="entry name" value="TYROSINE RECOMBINASE XERD"/>
    <property type="match status" value="1"/>
</dbReference>
<evidence type="ECO:0000256" key="3">
    <source>
        <dbReference type="PROSITE-ProRule" id="PRU01248"/>
    </source>
</evidence>
<dbReference type="GO" id="GO:0003677">
    <property type="term" value="F:DNA binding"/>
    <property type="evidence" value="ECO:0007669"/>
    <property type="project" value="UniProtKB-UniRule"/>
</dbReference>
<sequence length="717" mass="83098">MSRSSSFVASWAVRFRRFLARRGFSRFALKQYLIVARAFLRHLEARGVDPTAAQPSHIRSFLKRELVRYRHRQRREPRDLVDWRSHYTAPIHQLFRCAQGAWPPPSDLDRRLAGFVVHLRRKRFSRSAVINYRIVARRFLSFLEGGAVAVERVCPADVAAFVADERGCYRRRHGREPKRFVIWRCSLTGSVHELLRWVQGCWPPPPMHSWYERFRAHMTKTSPDRMTRGHYVFTVGKFLEFLEAQRISAEAVEPSHVEAYRRIKLAEYRRRHGRPPKDLGQFRRETTVPIHRLLRLVHGQWPPPSPPHPELDQLRVALVPMRYRPSSRERVESVARHFLDHLRAAGIPLERVRPADLDAYLRRDLRQCCRRYGHPPRRLEAWRCKHTRPLQALLRMAQGCWPPPPPAPTTPIARFGHELHEGFRRWMIETRGLSELTFIKDWGTAAYLLEWLDERASAKGLGRLTPTDLDAFIAWRTPHLRRATRAGVCQGLRSFLRYLHGAGFIERDLARCVTSPPQYWNASIPSSFTDAQVKAMLATTRQDRRPHGKRDYAILLLLATYGLRAGEITRVRLEDIDWRGERLRITQSKTGRSVELPLMSPVGEAILKYLRHGRPESEHRQVFLRHRAPYSPFDRGSCLSSIVHRRLRATGLPFSGRHGAHAFRYARAVSLLRASVPLKSISDLLGHSSAASTEVYLKLATDDLREVGLELPAEVTP</sequence>
<dbReference type="Gene3D" id="1.10.150.130">
    <property type="match status" value="1"/>
</dbReference>
<evidence type="ECO:0000259" key="5">
    <source>
        <dbReference type="PROSITE" id="PS51900"/>
    </source>
</evidence>
<dbReference type="EMBL" id="DSQF01000018">
    <property type="protein sequence ID" value="HGZ43610.1"/>
    <property type="molecule type" value="Genomic_DNA"/>
</dbReference>
<keyword evidence="1 3" id="KW-0238">DNA-binding</keyword>
<dbReference type="InterPro" id="IPR011010">
    <property type="entry name" value="DNA_brk_join_enz"/>
</dbReference>
<evidence type="ECO:0000256" key="1">
    <source>
        <dbReference type="ARBA" id="ARBA00023125"/>
    </source>
</evidence>
<dbReference type="InterPro" id="IPR013762">
    <property type="entry name" value="Integrase-like_cat_sf"/>
</dbReference>
<gene>
    <name evidence="6" type="ORF">ENR23_09330</name>
</gene>
<dbReference type="AlphaFoldDB" id="A0A832MKA1"/>
<name>A0A832MKA1_UNCEI</name>
<dbReference type="CDD" id="cd01188">
    <property type="entry name" value="INT_RitA_C_like"/>
    <property type="match status" value="1"/>
</dbReference>
<evidence type="ECO:0000256" key="2">
    <source>
        <dbReference type="ARBA" id="ARBA00023172"/>
    </source>
</evidence>
<comment type="caution">
    <text evidence="6">The sequence shown here is derived from an EMBL/GenBank/DDBJ whole genome shotgun (WGS) entry which is preliminary data.</text>
</comment>
<dbReference type="PANTHER" id="PTHR30349">
    <property type="entry name" value="PHAGE INTEGRASE-RELATED"/>
    <property type="match status" value="1"/>
</dbReference>
<feature type="domain" description="Tyr recombinase" evidence="4">
    <location>
        <begin position="523"/>
        <end position="709"/>
    </location>
</feature>
<dbReference type="GO" id="GO:0006310">
    <property type="term" value="P:DNA recombination"/>
    <property type="evidence" value="ECO:0007669"/>
    <property type="project" value="UniProtKB-KW"/>
</dbReference>
<feature type="domain" description="Core-binding (CB)" evidence="5">
    <location>
        <begin position="406"/>
        <end position="500"/>
    </location>
</feature>
<accession>A0A832MKA1</accession>
<dbReference type="PROSITE" id="PS51900">
    <property type="entry name" value="CB"/>
    <property type="match status" value="1"/>
</dbReference>
<evidence type="ECO:0000259" key="4">
    <source>
        <dbReference type="PROSITE" id="PS51898"/>
    </source>
</evidence>
<proteinExistence type="predicted"/>
<organism evidence="6">
    <name type="scientific">Eiseniibacteriota bacterium</name>
    <dbReference type="NCBI Taxonomy" id="2212470"/>
    <lineage>
        <taxon>Bacteria</taxon>
        <taxon>Candidatus Eiseniibacteriota</taxon>
    </lineage>
</organism>
<dbReference type="SUPFAM" id="SSF56349">
    <property type="entry name" value="DNA breaking-rejoining enzymes"/>
    <property type="match status" value="1"/>
</dbReference>
<evidence type="ECO:0008006" key="7">
    <source>
        <dbReference type="Google" id="ProtNLM"/>
    </source>
</evidence>
<dbReference type="InterPro" id="IPR010998">
    <property type="entry name" value="Integrase_recombinase_N"/>
</dbReference>
<dbReference type="PROSITE" id="PS51898">
    <property type="entry name" value="TYR_RECOMBINASE"/>
    <property type="match status" value="1"/>
</dbReference>